<reference evidence="1 2" key="1">
    <citation type="journal article" date="2009" name="J. Bacteriol.">
        <title>Draft genome sequence of the extremely acidophilic bacterium Acidithiobacillus caldus ATCC 51756 reveals metabolic versatility in the genus Acidithiobacillus.</title>
        <authorList>
            <person name="Valdes J."/>
            <person name="Quatrini R."/>
            <person name="Hallberg K."/>
            <person name="Dopson M."/>
            <person name="Valenzuela P.D."/>
            <person name="Holmes D.S."/>
        </authorList>
    </citation>
    <scope>NUCLEOTIDE SEQUENCE [LARGE SCALE GENOMIC DNA]</scope>
    <source>
        <strain evidence="2">ATCC 51756 / DSM 8584 / KU</strain>
    </source>
</reference>
<dbReference type="InterPro" id="IPR036584">
    <property type="entry name" value="FliS_sf"/>
</dbReference>
<dbReference type="KEGG" id="acz:Acaty_c1910"/>
<evidence type="ECO:0000313" key="1">
    <source>
        <dbReference type="EMBL" id="AIA55769.1"/>
    </source>
</evidence>
<name>A0A059ZSH4_ACICK</name>
<dbReference type="Pfam" id="PF02561">
    <property type="entry name" value="FliS"/>
    <property type="match status" value="1"/>
</dbReference>
<dbReference type="Proteomes" id="UP000005522">
    <property type="component" value="Chromosome"/>
</dbReference>
<proteinExistence type="predicted"/>
<protein>
    <submittedName>
        <fullName evidence="1">Uncharacterized protein</fullName>
    </submittedName>
</protein>
<dbReference type="InterPro" id="IPR003713">
    <property type="entry name" value="FliS"/>
</dbReference>
<organism evidence="1 2">
    <name type="scientific">Acidithiobacillus caldus (strain ATCC 51756 / DSM 8584 / KU)</name>
    <dbReference type="NCBI Taxonomy" id="637389"/>
    <lineage>
        <taxon>Bacteria</taxon>
        <taxon>Pseudomonadati</taxon>
        <taxon>Pseudomonadota</taxon>
        <taxon>Acidithiobacillia</taxon>
        <taxon>Acidithiobacillales</taxon>
        <taxon>Acidithiobacillaceae</taxon>
        <taxon>Acidithiobacillus</taxon>
    </lineage>
</organism>
<dbReference type="SUPFAM" id="SSF101116">
    <property type="entry name" value="Flagellar export chaperone FliS"/>
    <property type="match status" value="1"/>
</dbReference>
<dbReference type="EMBL" id="CP005986">
    <property type="protein sequence ID" value="AIA55769.1"/>
    <property type="molecule type" value="Genomic_DNA"/>
</dbReference>
<dbReference type="Gene3D" id="1.20.120.340">
    <property type="entry name" value="Flagellar protein FliS"/>
    <property type="match status" value="1"/>
</dbReference>
<gene>
    <name evidence="1" type="ORF">Acaty_c1910</name>
</gene>
<dbReference type="GO" id="GO:0044780">
    <property type="term" value="P:bacterial-type flagellum assembly"/>
    <property type="evidence" value="ECO:0007669"/>
    <property type="project" value="InterPro"/>
</dbReference>
<accession>A0A059ZSH4</accession>
<evidence type="ECO:0000313" key="2">
    <source>
        <dbReference type="Proteomes" id="UP000005522"/>
    </source>
</evidence>
<dbReference type="AlphaFoldDB" id="A0A059ZSH4"/>
<dbReference type="HOGENOM" id="CLU_2379646_0_0_6"/>
<sequence>MSSRDPADLMEKARLLHDAFAIVEFWLAALPPDDAESTASTNPSFQARLRTAYTFVLHRIVKANLNNKPEDLEEALKMLQHLRQVFRKEEGVGE</sequence>